<feature type="transmembrane region" description="Helical" evidence="9">
    <location>
        <begin position="142"/>
        <end position="164"/>
    </location>
</feature>
<organism evidence="11">
    <name type="scientific">Pseudomonas solani</name>
    <dbReference type="NCBI Taxonomy" id="2731552"/>
    <lineage>
        <taxon>Bacteria</taxon>
        <taxon>Pseudomonadati</taxon>
        <taxon>Pseudomonadota</taxon>
        <taxon>Gammaproteobacteria</taxon>
        <taxon>Pseudomonadales</taxon>
        <taxon>Pseudomonadaceae</taxon>
        <taxon>Pseudomonas</taxon>
    </lineage>
</organism>
<evidence type="ECO:0000313" key="11">
    <source>
        <dbReference type="EMBL" id="XBY66971.1"/>
    </source>
</evidence>
<keyword evidence="5 9" id="KW-0812">Transmembrane</keyword>
<dbReference type="InterPro" id="IPR055348">
    <property type="entry name" value="DctQ"/>
</dbReference>
<feature type="transmembrane region" description="Helical" evidence="9">
    <location>
        <begin position="29"/>
        <end position="50"/>
    </location>
</feature>
<accession>A0AAU7YB11</accession>
<evidence type="ECO:0000259" key="10">
    <source>
        <dbReference type="Pfam" id="PF04290"/>
    </source>
</evidence>
<keyword evidence="3" id="KW-1003">Cell membrane</keyword>
<sequence>MKESLHFDSEAGEQGGLVRQALLRVTHGFALAGGAILLALVGMSVVSIVGRKLFSTPIRGDMELMEVGASVAIAAFLPLCELRGTHIRVDALTNWLPAGVRLCLDAFAHLLCCAVAWLLAWRTGLQMLDNREFGDATTLLSIPLWIPLALIVPSLVLLGICALARVAQVLRGAGGDA</sequence>
<comment type="similarity">
    <text evidence="8 9">Belongs to the TRAP transporter small permease family.</text>
</comment>
<feature type="domain" description="Tripartite ATP-independent periplasmic transporters DctQ component" evidence="10">
    <location>
        <begin position="41"/>
        <end position="171"/>
    </location>
</feature>
<proteinExistence type="inferred from homology"/>
<evidence type="ECO:0000256" key="5">
    <source>
        <dbReference type="ARBA" id="ARBA00022692"/>
    </source>
</evidence>
<feature type="transmembrane region" description="Helical" evidence="9">
    <location>
        <begin position="102"/>
        <end position="122"/>
    </location>
</feature>
<evidence type="ECO:0000256" key="3">
    <source>
        <dbReference type="ARBA" id="ARBA00022475"/>
    </source>
</evidence>
<evidence type="ECO:0000256" key="2">
    <source>
        <dbReference type="ARBA" id="ARBA00022448"/>
    </source>
</evidence>
<dbReference type="InterPro" id="IPR007387">
    <property type="entry name" value="TRAP_DctQ"/>
</dbReference>
<name>A0AAU7YB11_9PSED</name>
<keyword evidence="2 9" id="KW-0813">Transport</keyword>
<dbReference type="EMBL" id="CP158373">
    <property type="protein sequence ID" value="XBY66971.1"/>
    <property type="molecule type" value="Genomic_DNA"/>
</dbReference>
<keyword evidence="7 9" id="KW-0472">Membrane</keyword>
<dbReference type="Pfam" id="PF04290">
    <property type="entry name" value="DctQ"/>
    <property type="match status" value="1"/>
</dbReference>
<dbReference type="GO" id="GO:0005886">
    <property type="term" value="C:plasma membrane"/>
    <property type="evidence" value="ECO:0007669"/>
    <property type="project" value="UniProtKB-SubCell"/>
</dbReference>
<dbReference type="GO" id="GO:0015740">
    <property type="term" value="P:C4-dicarboxylate transport"/>
    <property type="evidence" value="ECO:0007669"/>
    <property type="project" value="TreeGrafter"/>
</dbReference>
<keyword evidence="6 9" id="KW-1133">Transmembrane helix</keyword>
<comment type="subcellular location">
    <subcellularLocation>
        <location evidence="1 9">Cell inner membrane</location>
        <topology evidence="1 9">Multi-pass membrane protein</topology>
    </subcellularLocation>
</comment>
<protein>
    <recommendedName>
        <fullName evidence="9">TRAP transporter small permease protein</fullName>
    </recommendedName>
</protein>
<comment type="subunit">
    <text evidence="9">The complex comprises the extracytoplasmic solute receptor protein and the two transmembrane proteins.</text>
</comment>
<feature type="transmembrane region" description="Helical" evidence="9">
    <location>
        <begin position="62"/>
        <end position="82"/>
    </location>
</feature>
<evidence type="ECO:0000256" key="6">
    <source>
        <dbReference type="ARBA" id="ARBA00022989"/>
    </source>
</evidence>
<reference evidence="11" key="1">
    <citation type="submission" date="2023-08" db="EMBL/GenBank/DDBJ databases">
        <title>Increased levels of nutrients transform a symbiont into a lethal pathobiont.</title>
        <authorList>
            <person name="Lachnit T."/>
            <person name="Ulrich L."/>
            <person name="Willmer F.M."/>
            <person name="Hasenbein T."/>
            <person name="Steiner L.X."/>
            <person name="Wolters M."/>
            <person name="Herbst E.M."/>
            <person name="Deines P."/>
        </authorList>
    </citation>
    <scope>NUCLEOTIDE SEQUENCE</scope>
    <source>
        <strain evidence="11">T3</strain>
    </source>
</reference>
<evidence type="ECO:0000256" key="1">
    <source>
        <dbReference type="ARBA" id="ARBA00004429"/>
    </source>
</evidence>
<dbReference type="PANTHER" id="PTHR35011">
    <property type="entry name" value="2,3-DIKETO-L-GULONATE TRAP TRANSPORTER SMALL PERMEASE PROTEIN YIAM"/>
    <property type="match status" value="1"/>
</dbReference>
<evidence type="ECO:0000256" key="8">
    <source>
        <dbReference type="ARBA" id="ARBA00038436"/>
    </source>
</evidence>
<evidence type="ECO:0000256" key="7">
    <source>
        <dbReference type="ARBA" id="ARBA00023136"/>
    </source>
</evidence>
<keyword evidence="4 9" id="KW-0997">Cell inner membrane</keyword>
<comment type="function">
    <text evidence="9">Part of the tripartite ATP-independent periplasmic (TRAP) transport system.</text>
</comment>
<evidence type="ECO:0000256" key="9">
    <source>
        <dbReference type="RuleBase" id="RU369079"/>
    </source>
</evidence>
<evidence type="ECO:0000256" key="4">
    <source>
        <dbReference type="ARBA" id="ARBA00022519"/>
    </source>
</evidence>
<gene>
    <name evidence="11" type="ORF">ABS648_14730</name>
</gene>
<dbReference type="GO" id="GO:0022857">
    <property type="term" value="F:transmembrane transporter activity"/>
    <property type="evidence" value="ECO:0007669"/>
    <property type="project" value="UniProtKB-UniRule"/>
</dbReference>
<dbReference type="AlphaFoldDB" id="A0AAU7YB11"/>
<dbReference type="RefSeq" id="WP_350448600.1">
    <property type="nucleotide sequence ID" value="NZ_CP158373.1"/>
</dbReference>
<dbReference type="PANTHER" id="PTHR35011:SF10">
    <property type="entry name" value="TRAP TRANSPORTER SMALL PERMEASE PROTEIN"/>
    <property type="match status" value="1"/>
</dbReference>